<sequence length="74" mass="8661">MNQAPSAKYRCPQCGSTNLRVDCEVTCTLHQTEDGLETEPVKGEEWHWNDTSWMRCADCEYDDEAWEFKLSTQR</sequence>
<proteinExistence type="predicted"/>
<dbReference type="EMBL" id="JABZEO010000001">
    <property type="protein sequence ID" value="NVZ07999.1"/>
    <property type="molecule type" value="Genomic_DNA"/>
</dbReference>
<organism evidence="1 2">
    <name type="scientific">Allochromatium humboldtianum</name>
    <dbReference type="NCBI Taxonomy" id="504901"/>
    <lineage>
        <taxon>Bacteria</taxon>
        <taxon>Pseudomonadati</taxon>
        <taxon>Pseudomonadota</taxon>
        <taxon>Gammaproteobacteria</taxon>
        <taxon>Chromatiales</taxon>
        <taxon>Chromatiaceae</taxon>
        <taxon>Allochromatium</taxon>
    </lineage>
</organism>
<evidence type="ECO:0000313" key="1">
    <source>
        <dbReference type="EMBL" id="NVZ07999.1"/>
    </source>
</evidence>
<dbReference type="AlphaFoldDB" id="A0A850R0B3"/>
<protein>
    <submittedName>
        <fullName evidence="1">Uncharacterized protein</fullName>
    </submittedName>
</protein>
<name>A0A850R0B3_9GAMM</name>
<accession>A0A850R0B3</accession>
<comment type="caution">
    <text evidence="1">The sequence shown here is derived from an EMBL/GenBank/DDBJ whole genome shotgun (WGS) entry which is preliminary data.</text>
</comment>
<gene>
    <name evidence="1" type="ORF">HW932_01835</name>
</gene>
<keyword evidence="2" id="KW-1185">Reference proteome</keyword>
<reference evidence="1 2" key="1">
    <citation type="submission" date="2020-06" db="EMBL/GenBank/DDBJ databases">
        <title>Whole-genome sequence of Allochromatium humboldtianum DSM 21881, type strain.</title>
        <authorList>
            <person name="Kyndt J.A."/>
            <person name="Meyer T.E."/>
        </authorList>
    </citation>
    <scope>NUCLEOTIDE SEQUENCE [LARGE SCALE GENOMIC DNA]</scope>
    <source>
        <strain evidence="1 2">DSM 21881</strain>
    </source>
</reference>
<evidence type="ECO:0000313" key="2">
    <source>
        <dbReference type="Proteomes" id="UP000592294"/>
    </source>
</evidence>
<dbReference type="Proteomes" id="UP000592294">
    <property type="component" value="Unassembled WGS sequence"/>
</dbReference>
<dbReference type="RefSeq" id="WP_176974793.1">
    <property type="nucleotide sequence ID" value="NZ_JABZEO010000001.1"/>
</dbReference>